<proteinExistence type="inferred from homology"/>
<evidence type="ECO:0000256" key="2">
    <source>
        <dbReference type="ARBA" id="ARBA00022679"/>
    </source>
</evidence>
<dbReference type="OrthoDB" id="186786at2759"/>
<keyword evidence="5" id="KW-0812">Transmembrane</keyword>
<feature type="region of interest" description="Disordered" evidence="4">
    <location>
        <begin position="1216"/>
        <end position="1277"/>
    </location>
</feature>
<feature type="compositionally biased region" description="Basic and acidic residues" evidence="4">
    <location>
        <begin position="1268"/>
        <end position="1277"/>
    </location>
</feature>
<keyword evidence="8" id="KW-1185">Reference proteome</keyword>
<comment type="caution">
    <text evidence="7">The sequence shown here is derived from an EMBL/GenBank/DDBJ whole genome shotgun (WGS) entry which is preliminary data.</text>
</comment>
<dbReference type="GO" id="GO:0016746">
    <property type="term" value="F:acyltransferase activity"/>
    <property type="evidence" value="ECO:0007669"/>
    <property type="project" value="UniProtKB-KW"/>
</dbReference>
<feature type="transmembrane region" description="Helical" evidence="5">
    <location>
        <begin position="393"/>
        <end position="414"/>
    </location>
</feature>
<feature type="region of interest" description="Disordered" evidence="4">
    <location>
        <begin position="694"/>
        <end position="732"/>
    </location>
</feature>
<reference evidence="7 8" key="1">
    <citation type="submission" date="2020-04" db="EMBL/GenBank/DDBJ databases">
        <title>Perkinsus chesapeaki whole genome sequence.</title>
        <authorList>
            <person name="Bogema D.R."/>
        </authorList>
    </citation>
    <scope>NUCLEOTIDE SEQUENCE [LARGE SCALE GENOMIC DNA]</scope>
    <source>
        <strain evidence="7">ATCC PRA-425</strain>
    </source>
</reference>
<evidence type="ECO:0000313" key="8">
    <source>
        <dbReference type="Proteomes" id="UP000591131"/>
    </source>
</evidence>
<feature type="compositionally biased region" description="Basic and acidic residues" evidence="4">
    <location>
        <begin position="696"/>
        <end position="707"/>
    </location>
</feature>
<keyword evidence="2 7" id="KW-0808">Transferase</keyword>
<feature type="compositionally biased region" description="Basic residues" evidence="4">
    <location>
        <begin position="992"/>
        <end position="1004"/>
    </location>
</feature>
<feature type="domain" description="Acyltransferase C-terminal" evidence="6">
    <location>
        <begin position="253"/>
        <end position="302"/>
    </location>
</feature>
<gene>
    <name evidence="7" type="primary">LCLAT1</name>
    <name evidence="7" type="ORF">FOL47_006056</name>
</gene>
<dbReference type="InterPro" id="IPR032098">
    <property type="entry name" value="Acyltransf_C"/>
</dbReference>
<feature type="compositionally biased region" description="Polar residues" evidence="4">
    <location>
        <begin position="311"/>
        <end position="325"/>
    </location>
</feature>
<feature type="region of interest" description="Disordered" evidence="4">
    <location>
        <begin position="1044"/>
        <end position="1064"/>
    </location>
</feature>
<dbReference type="Proteomes" id="UP000591131">
    <property type="component" value="Unassembled WGS sequence"/>
</dbReference>
<sequence>MSILSANDSTALAEIMELRSISVPDLPVSGYDGTLGSKLVLRVLNVKAAPEKPIRFTKTVNQGSQVKRMAVEQSYHRWLLTGCVFSGEPVIILCRNRDDSDLLLKLSHDIYPGCFIAAVELIVVGSLDDLTRLIEVRDEQFPVETAEQLNSLPKQVESGTSDKMYLAAFNDNEGITLAVYPEAYPDKDEETMLVEDASPKGDPEKLRYTRKPWSGLLTTAIDALRTFSAIDCCLDVTTATVDYQPFERADIRSMLKGRFPREIHMYVARYHWSEVPSRREHVKDWISERFEFKEEMLQRFYSPLEMLLNSPREQNPSGNGTTNQERGPEMIEQQPSRGSSMPDGWDEEVISVTSNTSSVVDQLDPAMWFTEGPGEPPLEEVLSKEMKFVQYAYTSYMLCFVVALIVHLLIAVVLFRAPKILLGYVICVCASYAFVTATAGGFDVLELDVWPRKRNVVLPSDGPLSYGNFSISPVVGSDEFGACGGGYEPTSTLWGSANGKKITSPLSIFAVQGSSTSRTEQAIVSPRIAELLSLSIPMGQLKRSFVCLNMGYRPKKNQGEKRSNRAARLKFAGVQKADAVTLLAAMKKNKKGKDVPAAGSDWDTDSIVEDVAKASKHDVSDGQAEGTTVSETIGEEELVYVSDGLDDVVHGSAVESVHNSVDEGRERSGKVRYTPGMFKASTYAMSDMSMTTLSGRTEDHSTEWNHPEEEESPGNHSWLASTTSSMTGSRALSQSIDGVNASSNFTSSSHGSAASATVGRSFDNESGVGSDACDGGLLADETAGVESEDESAVLESAVHSSESQKCSKVVSSSCPRETVRLHEEDDSLACSEISHSEDEKQLTGSARQIDVEGIQSDRLGDCSRDDVDDVDIRTSRDPAGASCNRAHASEVVEVEAKEECEMMDRTPLPRRLDLEEPRYYSCSTQTEPQKKAKKRRLVARQSPKMPVKIQRPVHAPLSAEGGGHLSPPLTSRRPAWGAGKPREVPESSFHIPSHHHPNKQHHDPHRWARLAAGYCAEGPQTHYTHHHDAGGENPLHHLYHEPSRKEVSSATKAKKGKFSPPPRRAMQEERLEPMREVPMVLTEDPVLVEMPAIPTELRRQKTTVALVVVDAEARTFASVGEIGEGFILNDSYTYVGKCNSALCDGQDLDQLLPRRPGSVMRARSELPRKMNNVAEGSIPEAQFNYDNRQGRPISASPVNVRISSVQTRNVETLDELPERESVGGKKYRLASSNAREHHSTITYSTPSLGDARKSSNVPRKTPSSYPKVDSDRGVDFT</sequence>
<evidence type="ECO:0000313" key="7">
    <source>
        <dbReference type="EMBL" id="KAF4662787.1"/>
    </source>
</evidence>
<feature type="transmembrane region" description="Helical" evidence="5">
    <location>
        <begin position="421"/>
        <end position="442"/>
    </location>
</feature>
<evidence type="ECO:0000256" key="5">
    <source>
        <dbReference type="SAM" id="Phobius"/>
    </source>
</evidence>
<organism evidence="7 8">
    <name type="scientific">Perkinsus chesapeaki</name>
    <name type="common">Clam parasite</name>
    <name type="synonym">Perkinsus andrewsi</name>
    <dbReference type="NCBI Taxonomy" id="330153"/>
    <lineage>
        <taxon>Eukaryota</taxon>
        <taxon>Sar</taxon>
        <taxon>Alveolata</taxon>
        <taxon>Perkinsozoa</taxon>
        <taxon>Perkinsea</taxon>
        <taxon>Perkinsida</taxon>
        <taxon>Perkinsidae</taxon>
        <taxon>Perkinsus</taxon>
    </lineage>
</organism>
<feature type="region of interest" description="Disordered" evidence="4">
    <location>
        <begin position="309"/>
        <end position="345"/>
    </location>
</feature>
<name>A0A7J6LU51_PERCH</name>
<feature type="compositionally biased region" description="Polar residues" evidence="4">
    <location>
        <begin position="714"/>
        <end position="732"/>
    </location>
</feature>
<protein>
    <submittedName>
        <fullName evidence="7">Lysocardiolipin acyltransferase 1</fullName>
    </submittedName>
</protein>
<dbReference type="EMBL" id="JAAPAO010000336">
    <property type="protein sequence ID" value="KAF4662787.1"/>
    <property type="molecule type" value="Genomic_DNA"/>
</dbReference>
<evidence type="ECO:0000256" key="3">
    <source>
        <dbReference type="ARBA" id="ARBA00023315"/>
    </source>
</evidence>
<comment type="similarity">
    <text evidence="1">Belongs to the 1-acyl-sn-glycerol-3-phosphate acyltransferase family.</text>
</comment>
<dbReference type="PANTHER" id="PTHR10983">
    <property type="entry name" value="1-ACYLGLYCEROL-3-PHOSPHATE ACYLTRANSFERASE-RELATED"/>
    <property type="match status" value="1"/>
</dbReference>
<evidence type="ECO:0000256" key="4">
    <source>
        <dbReference type="SAM" id="MobiDB-lite"/>
    </source>
</evidence>
<feature type="region of interest" description="Disordered" evidence="4">
    <location>
        <begin position="919"/>
        <end position="1004"/>
    </location>
</feature>
<dbReference type="Pfam" id="PF16076">
    <property type="entry name" value="Acyltransf_C"/>
    <property type="match status" value="1"/>
</dbReference>
<dbReference type="PANTHER" id="PTHR10983:SF16">
    <property type="entry name" value="LYSOCARDIOLIPIN ACYLTRANSFERASE 1"/>
    <property type="match status" value="1"/>
</dbReference>
<keyword evidence="5" id="KW-0472">Membrane</keyword>
<dbReference type="AlphaFoldDB" id="A0A7J6LU51"/>
<feature type="compositionally biased region" description="Polar residues" evidence="4">
    <location>
        <begin position="1254"/>
        <end position="1264"/>
    </location>
</feature>
<evidence type="ECO:0000256" key="1">
    <source>
        <dbReference type="ARBA" id="ARBA00008655"/>
    </source>
</evidence>
<keyword evidence="5" id="KW-1133">Transmembrane helix</keyword>
<evidence type="ECO:0000259" key="6">
    <source>
        <dbReference type="Pfam" id="PF16076"/>
    </source>
</evidence>
<dbReference type="GO" id="GO:0012505">
    <property type="term" value="C:endomembrane system"/>
    <property type="evidence" value="ECO:0007669"/>
    <property type="project" value="TreeGrafter"/>
</dbReference>
<keyword evidence="3 7" id="KW-0012">Acyltransferase</keyword>
<accession>A0A7J6LU51</accession>
<feature type="non-terminal residue" evidence="7">
    <location>
        <position position="1277"/>
    </location>
</feature>